<dbReference type="InterPro" id="IPR003439">
    <property type="entry name" value="ABC_transporter-like_ATP-bd"/>
</dbReference>
<evidence type="ECO:0000256" key="2">
    <source>
        <dbReference type="ARBA" id="ARBA00022448"/>
    </source>
</evidence>
<dbReference type="STRING" id="933059.SAMN04488103_101755"/>
<dbReference type="InterPro" id="IPR050166">
    <property type="entry name" value="ABC_transporter_ATP-bind"/>
</dbReference>
<dbReference type="Gene3D" id="3.40.50.300">
    <property type="entry name" value="P-loop containing nucleotide triphosphate hydrolases"/>
    <property type="match status" value="1"/>
</dbReference>
<evidence type="ECO:0000256" key="1">
    <source>
        <dbReference type="ARBA" id="ARBA00005417"/>
    </source>
</evidence>
<dbReference type="SMART" id="SM00382">
    <property type="entry name" value="AAA"/>
    <property type="match status" value="1"/>
</dbReference>
<keyword evidence="2" id="KW-0813">Transport</keyword>
<dbReference type="InterPro" id="IPR017871">
    <property type="entry name" value="ABC_transporter-like_CS"/>
</dbReference>
<gene>
    <name evidence="6" type="ORF">SAMN04488103_101755</name>
</gene>
<keyword evidence="3" id="KW-0547">Nucleotide-binding</keyword>
<keyword evidence="7" id="KW-1185">Reference proteome</keyword>
<dbReference type="OrthoDB" id="9802264at2"/>
<keyword evidence="4 6" id="KW-0067">ATP-binding</keyword>
<protein>
    <submittedName>
        <fullName evidence="6">NitT/TauT family transport system ATP-binding protein</fullName>
    </submittedName>
</protein>
<dbReference type="InterPro" id="IPR003593">
    <property type="entry name" value="AAA+_ATPase"/>
</dbReference>
<name>A0A1H8A6Z7_9RHOB</name>
<dbReference type="EMBL" id="FOCE01000001">
    <property type="protein sequence ID" value="SEM65317.1"/>
    <property type="molecule type" value="Genomic_DNA"/>
</dbReference>
<dbReference type="Proteomes" id="UP000198761">
    <property type="component" value="Unassembled WGS sequence"/>
</dbReference>
<dbReference type="SUPFAM" id="SSF52540">
    <property type="entry name" value="P-loop containing nucleoside triphosphate hydrolases"/>
    <property type="match status" value="1"/>
</dbReference>
<proteinExistence type="inferred from homology"/>
<dbReference type="AlphaFoldDB" id="A0A1H8A6Z7"/>
<evidence type="ECO:0000259" key="5">
    <source>
        <dbReference type="PROSITE" id="PS50893"/>
    </source>
</evidence>
<dbReference type="GO" id="GO:0005524">
    <property type="term" value="F:ATP binding"/>
    <property type="evidence" value="ECO:0007669"/>
    <property type="project" value="UniProtKB-KW"/>
</dbReference>
<dbReference type="GO" id="GO:0016887">
    <property type="term" value="F:ATP hydrolysis activity"/>
    <property type="evidence" value="ECO:0007669"/>
    <property type="project" value="InterPro"/>
</dbReference>
<comment type="similarity">
    <text evidence="1">Belongs to the ABC transporter superfamily.</text>
</comment>
<evidence type="ECO:0000313" key="7">
    <source>
        <dbReference type="Proteomes" id="UP000198761"/>
    </source>
</evidence>
<dbReference type="PROSITE" id="PS00211">
    <property type="entry name" value="ABC_TRANSPORTER_1"/>
    <property type="match status" value="1"/>
</dbReference>
<sequence>MAPALSLRLDTASHGVMPLLGPMALDVAPGETVAITGPSGVGKTTLLRILAGLHRRWKGTLVVPGRVAMVFQEPVLMPWRSALRNIVLAANCSEAEAQAALEAVELGDRAQAWPGTLSLGQQRRLALARAFAARPDVLLMDEPFVSLDPALAEEMMALFERLRAQSGVATVLVTHAAAEAERLADRILRIGGTPATVIEARQNSGAYFQLSASGVTSSRS</sequence>
<evidence type="ECO:0000256" key="3">
    <source>
        <dbReference type="ARBA" id="ARBA00022741"/>
    </source>
</evidence>
<reference evidence="6 7" key="1">
    <citation type="submission" date="2016-10" db="EMBL/GenBank/DDBJ databases">
        <authorList>
            <person name="de Groot N.N."/>
        </authorList>
    </citation>
    <scope>NUCLEOTIDE SEQUENCE [LARGE SCALE GENOMIC DNA]</scope>
    <source>
        <strain evidence="6 7">DSM 3857</strain>
    </source>
</reference>
<dbReference type="PROSITE" id="PS50893">
    <property type="entry name" value="ABC_TRANSPORTER_2"/>
    <property type="match status" value="1"/>
</dbReference>
<dbReference type="Pfam" id="PF00005">
    <property type="entry name" value="ABC_tran"/>
    <property type="match status" value="1"/>
</dbReference>
<evidence type="ECO:0000256" key="4">
    <source>
        <dbReference type="ARBA" id="ARBA00022840"/>
    </source>
</evidence>
<organism evidence="6 7">
    <name type="scientific">Gemmobacter aquatilis</name>
    <dbReference type="NCBI Taxonomy" id="933059"/>
    <lineage>
        <taxon>Bacteria</taxon>
        <taxon>Pseudomonadati</taxon>
        <taxon>Pseudomonadota</taxon>
        <taxon>Alphaproteobacteria</taxon>
        <taxon>Rhodobacterales</taxon>
        <taxon>Paracoccaceae</taxon>
        <taxon>Gemmobacter</taxon>
    </lineage>
</organism>
<dbReference type="PANTHER" id="PTHR42788:SF19">
    <property type="entry name" value="ALIPHATIC SULFONATES IMPORT ATP-BINDING PROTEIN SSUB 2"/>
    <property type="match status" value="1"/>
</dbReference>
<evidence type="ECO:0000313" key="6">
    <source>
        <dbReference type="EMBL" id="SEM65317.1"/>
    </source>
</evidence>
<feature type="domain" description="ABC transporter" evidence="5">
    <location>
        <begin position="5"/>
        <end position="210"/>
    </location>
</feature>
<accession>A0A1H8A6Z7</accession>
<dbReference type="RefSeq" id="WP_091296891.1">
    <property type="nucleotide sequence ID" value="NZ_FOCE01000001.1"/>
</dbReference>
<dbReference type="PANTHER" id="PTHR42788">
    <property type="entry name" value="TAURINE IMPORT ATP-BINDING PROTEIN-RELATED"/>
    <property type="match status" value="1"/>
</dbReference>
<dbReference type="InterPro" id="IPR027417">
    <property type="entry name" value="P-loop_NTPase"/>
</dbReference>